<accession>A0A0P0XBU5</accession>
<gene>
    <name evidence="1" type="ordered locus">Os08g0124850</name>
    <name evidence="1" type="ORF">OSNPB_080124850</name>
</gene>
<sequence length="105" mass="11216">MGSPSSSKLSELMSCSSSASFLFLIRRRRMRIAATVKSSTTNNVAPTVAPASTPARPCLCSNDGLELKYQEVSWCSSTDAPVAAEKPMVTFSGKALLRSTLSLRL</sequence>
<organism evidence="1 2">
    <name type="scientific">Oryza sativa subsp. japonica</name>
    <name type="common">Rice</name>
    <dbReference type="NCBI Taxonomy" id="39947"/>
    <lineage>
        <taxon>Eukaryota</taxon>
        <taxon>Viridiplantae</taxon>
        <taxon>Streptophyta</taxon>
        <taxon>Embryophyta</taxon>
        <taxon>Tracheophyta</taxon>
        <taxon>Spermatophyta</taxon>
        <taxon>Magnoliopsida</taxon>
        <taxon>Liliopsida</taxon>
        <taxon>Poales</taxon>
        <taxon>Poaceae</taxon>
        <taxon>BOP clade</taxon>
        <taxon>Oryzoideae</taxon>
        <taxon>Oryzeae</taxon>
        <taxon>Oryzinae</taxon>
        <taxon>Oryza</taxon>
        <taxon>Oryza sativa</taxon>
    </lineage>
</organism>
<reference evidence="2" key="1">
    <citation type="journal article" date="2005" name="Nature">
        <title>The map-based sequence of the rice genome.</title>
        <authorList>
            <consortium name="International rice genome sequencing project (IRGSP)"/>
            <person name="Matsumoto T."/>
            <person name="Wu J."/>
            <person name="Kanamori H."/>
            <person name="Katayose Y."/>
            <person name="Fujisawa M."/>
            <person name="Namiki N."/>
            <person name="Mizuno H."/>
            <person name="Yamamoto K."/>
            <person name="Antonio B.A."/>
            <person name="Baba T."/>
            <person name="Sakata K."/>
            <person name="Nagamura Y."/>
            <person name="Aoki H."/>
            <person name="Arikawa K."/>
            <person name="Arita K."/>
            <person name="Bito T."/>
            <person name="Chiden Y."/>
            <person name="Fujitsuka N."/>
            <person name="Fukunaka R."/>
            <person name="Hamada M."/>
            <person name="Harada C."/>
            <person name="Hayashi A."/>
            <person name="Hijishita S."/>
            <person name="Honda M."/>
            <person name="Hosokawa S."/>
            <person name="Ichikawa Y."/>
            <person name="Idonuma A."/>
            <person name="Iijima M."/>
            <person name="Ikeda M."/>
            <person name="Ikeno M."/>
            <person name="Ito K."/>
            <person name="Ito S."/>
            <person name="Ito T."/>
            <person name="Ito Y."/>
            <person name="Ito Y."/>
            <person name="Iwabuchi A."/>
            <person name="Kamiya K."/>
            <person name="Karasawa W."/>
            <person name="Kurita K."/>
            <person name="Katagiri S."/>
            <person name="Kikuta A."/>
            <person name="Kobayashi H."/>
            <person name="Kobayashi N."/>
            <person name="Machita K."/>
            <person name="Maehara T."/>
            <person name="Masukawa M."/>
            <person name="Mizubayashi T."/>
            <person name="Mukai Y."/>
            <person name="Nagasaki H."/>
            <person name="Nagata Y."/>
            <person name="Naito S."/>
            <person name="Nakashima M."/>
            <person name="Nakama Y."/>
            <person name="Nakamichi Y."/>
            <person name="Nakamura M."/>
            <person name="Meguro A."/>
            <person name="Negishi M."/>
            <person name="Ohta I."/>
            <person name="Ohta T."/>
            <person name="Okamoto M."/>
            <person name="Ono N."/>
            <person name="Saji S."/>
            <person name="Sakaguchi M."/>
            <person name="Sakai K."/>
            <person name="Shibata M."/>
            <person name="Shimokawa T."/>
            <person name="Song J."/>
            <person name="Takazaki Y."/>
            <person name="Terasawa K."/>
            <person name="Tsugane M."/>
            <person name="Tsuji K."/>
            <person name="Ueda S."/>
            <person name="Waki K."/>
            <person name="Yamagata H."/>
            <person name="Yamamoto M."/>
            <person name="Yamamoto S."/>
            <person name="Yamane H."/>
            <person name="Yoshiki S."/>
            <person name="Yoshihara R."/>
            <person name="Yukawa K."/>
            <person name="Zhong H."/>
            <person name="Yano M."/>
            <person name="Yuan Q."/>
            <person name="Ouyang S."/>
            <person name="Liu J."/>
            <person name="Jones K.M."/>
            <person name="Gansberger K."/>
            <person name="Moffat K."/>
            <person name="Hill J."/>
            <person name="Bera J."/>
            <person name="Fadrosh D."/>
            <person name="Jin S."/>
            <person name="Johri S."/>
            <person name="Kim M."/>
            <person name="Overton L."/>
            <person name="Reardon M."/>
            <person name="Tsitrin T."/>
            <person name="Vuong H."/>
            <person name="Weaver B."/>
            <person name="Ciecko A."/>
            <person name="Tallon L."/>
            <person name="Jackson J."/>
            <person name="Pai G."/>
            <person name="Aken S.V."/>
            <person name="Utterback T."/>
            <person name="Reidmuller S."/>
            <person name="Feldblyum T."/>
            <person name="Hsiao J."/>
            <person name="Zismann V."/>
            <person name="Iobst S."/>
            <person name="de Vazeille A.R."/>
            <person name="Buell C.R."/>
            <person name="Ying K."/>
            <person name="Li Y."/>
            <person name="Lu T."/>
            <person name="Huang Y."/>
            <person name="Zhao Q."/>
            <person name="Feng Q."/>
            <person name="Zhang L."/>
            <person name="Zhu J."/>
            <person name="Weng Q."/>
            <person name="Mu J."/>
            <person name="Lu Y."/>
            <person name="Fan D."/>
            <person name="Liu Y."/>
            <person name="Guan J."/>
            <person name="Zhang Y."/>
            <person name="Yu S."/>
            <person name="Liu X."/>
            <person name="Zhang Y."/>
            <person name="Hong G."/>
            <person name="Han B."/>
            <person name="Choisne N."/>
            <person name="Demange N."/>
            <person name="Orjeda G."/>
            <person name="Samain S."/>
            <person name="Cattolico L."/>
            <person name="Pelletier E."/>
            <person name="Couloux A."/>
            <person name="Segurens B."/>
            <person name="Wincker P."/>
            <person name="D'Hont A."/>
            <person name="Scarpelli C."/>
            <person name="Weissenbach J."/>
            <person name="Salanoubat M."/>
            <person name="Quetier F."/>
            <person name="Yu Y."/>
            <person name="Kim H.R."/>
            <person name="Rambo T."/>
            <person name="Currie J."/>
            <person name="Collura K."/>
            <person name="Luo M."/>
            <person name="Yang T."/>
            <person name="Ammiraju J.S.S."/>
            <person name="Engler F."/>
            <person name="Soderlund C."/>
            <person name="Wing R.A."/>
            <person name="Palmer L.E."/>
            <person name="de la Bastide M."/>
            <person name="Spiegel L."/>
            <person name="Nascimento L."/>
            <person name="Zutavern T."/>
            <person name="O'Shaughnessy A."/>
            <person name="Dike S."/>
            <person name="Dedhia N."/>
            <person name="Preston R."/>
            <person name="Balija V."/>
            <person name="McCombie W.R."/>
            <person name="Chow T."/>
            <person name="Chen H."/>
            <person name="Chung M."/>
            <person name="Chen C."/>
            <person name="Shaw J."/>
            <person name="Wu H."/>
            <person name="Hsiao K."/>
            <person name="Chao Y."/>
            <person name="Chu M."/>
            <person name="Cheng C."/>
            <person name="Hour A."/>
            <person name="Lee P."/>
            <person name="Lin S."/>
            <person name="Lin Y."/>
            <person name="Liou J."/>
            <person name="Liu S."/>
            <person name="Hsing Y."/>
            <person name="Raghuvanshi S."/>
            <person name="Mohanty A."/>
            <person name="Bharti A.K."/>
            <person name="Gaur A."/>
            <person name="Gupta V."/>
            <person name="Kumar D."/>
            <person name="Ravi V."/>
            <person name="Vij S."/>
            <person name="Kapur A."/>
            <person name="Khurana P."/>
            <person name="Khurana P."/>
            <person name="Khurana J.P."/>
            <person name="Tyagi A.K."/>
            <person name="Gaikwad K."/>
            <person name="Singh A."/>
            <person name="Dalal V."/>
            <person name="Srivastava S."/>
            <person name="Dixit A."/>
            <person name="Pal A.K."/>
            <person name="Ghazi I.A."/>
            <person name="Yadav M."/>
            <person name="Pandit A."/>
            <person name="Bhargava A."/>
            <person name="Sureshbabu K."/>
            <person name="Batra K."/>
            <person name="Sharma T.R."/>
            <person name="Mohapatra T."/>
            <person name="Singh N.K."/>
            <person name="Messing J."/>
            <person name="Nelson A.B."/>
            <person name="Fuks G."/>
            <person name="Kavchok S."/>
            <person name="Keizer G."/>
            <person name="Linton E."/>
            <person name="Llaca V."/>
            <person name="Song R."/>
            <person name="Tanyolac B."/>
            <person name="Young S."/>
            <person name="Ho-Il K."/>
            <person name="Hahn J.H."/>
            <person name="Sangsakoo G."/>
            <person name="Vanavichit A."/>
            <person name="de Mattos Luiz.A.T."/>
            <person name="Zimmer P.D."/>
            <person name="Malone G."/>
            <person name="Dellagostin O."/>
            <person name="de Oliveira A.C."/>
            <person name="Bevan M."/>
            <person name="Bancroft I."/>
            <person name="Minx P."/>
            <person name="Cordum H."/>
            <person name="Wilson R."/>
            <person name="Cheng Z."/>
            <person name="Jin W."/>
            <person name="Jiang J."/>
            <person name="Leong S.A."/>
            <person name="Iwama H."/>
            <person name="Gojobori T."/>
            <person name="Itoh T."/>
            <person name="Niimura Y."/>
            <person name="Fujii Y."/>
            <person name="Habara T."/>
            <person name="Sakai H."/>
            <person name="Sato Y."/>
            <person name="Wilson G."/>
            <person name="Kumar K."/>
            <person name="McCouch S."/>
            <person name="Juretic N."/>
            <person name="Hoen D."/>
            <person name="Wright S."/>
            <person name="Bruskiewich R."/>
            <person name="Bureau T."/>
            <person name="Miyao A."/>
            <person name="Hirochika H."/>
            <person name="Nishikawa T."/>
            <person name="Kadowaki K."/>
            <person name="Sugiura M."/>
            <person name="Burr B."/>
            <person name="Sasaki T."/>
        </authorList>
    </citation>
    <scope>NUCLEOTIDE SEQUENCE [LARGE SCALE GENOMIC DNA]</scope>
    <source>
        <strain evidence="2">cv. Nipponbare</strain>
    </source>
</reference>
<dbReference type="AlphaFoldDB" id="A0A0P0XBU5"/>
<dbReference type="Gramene" id="Os08t0124850-00">
    <property type="protein sequence ID" value="Os08t0124850-00"/>
    <property type="gene ID" value="Os08g0124850"/>
</dbReference>
<dbReference type="PaxDb" id="39947-A0A0P0XBU5"/>
<reference evidence="1 2" key="2">
    <citation type="journal article" date="2013" name="Plant Cell Physiol.">
        <title>Rice Annotation Project Database (RAP-DB): an integrative and interactive database for rice genomics.</title>
        <authorList>
            <person name="Sakai H."/>
            <person name="Lee S.S."/>
            <person name="Tanaka T."/>
            <person name="Numa H."/>
            <person name="Kim J."/>
            <person name="Kawahara Y."/>
            <person name="Wakimoto H."/>
            <person name="Yang C.C."/>
            <person name="Iwamoto M."/>
            <person name="Abe T."/>
            <person name="Yamada Y."/>
            <person name="Muto A."/>
            <person name="Inokuchi H."/>
            <person name="Ikemura T."/>
            <person name="Matsumoto T."/>
            <person name="Sasaki T."/>
            <person name="Itoh T."/>
        </authorList>
    </citation>
    <scope>NUCLEOTIDE SEQUENCE [LARGE SCALE GENOMIC DNA]</scope>
    <source>
        <strain evidence="2">cv. Nipponbare</strain>
    </source>
</reference>
<dbReference type="InParanoid" id="A0A0P0XBU5"/>
<evidence type="ECO:0000313" key="1">
    <source>
        <dbReference type="EMBL" id="BAT03641.1"/>
    </source>
</evidence>
<reference evidence="1 2" key="3">
    <citation type="journal article" date="2013" name="Rice">
        <title>Improvement of the Oryza sativa Nipponbare reference genome using next generation sequence and optical map data.</title>
        <authorList>
            <person name="Kawahara Y."/>
            <person name="de la Bastide M."/>
            <person name="Hamilton J.P."/>
            <person name="Kanamori H."/>
            <person name="McCombie W.R."/>
            <person name="Ouyang S."/>
            <person name="Schwartz D.C."/>
            <person name="Tanaka T."/>
            <person name="Wu J."/>
            <person name="Zhou S."/>
            <person name="Childs K.L."/>
            <person name="Davidson R.M."/>
            <person name="Lin H."/>
            <person name="Quesada-Ocampo L."/>
            <person name="Vaillancourt B."/>
            <person name="Sakai H."/>
            <person name="Lee S.S."/>
            <person name="Kim J."/>
            <person name="Numa H."/>
            <person name="Itoh T."/>
            <person name="Buell C.R."/>
            <person name="Matsumoto T."/>
        </authorList>
    </citation>
    <scope>NUCLEOTIDE SEQUENCE [LARGE SCALE GENOMIC DNA]</scope>
    <source>
        <strain evidence="2">cv. Nipponbare</strain>
    </source>
</reference>
<evidence type="ECO:0000313" key="2">
    <source>
        <dbReference type="Proteomes" id="UP000059680"/>
    </source>
</evidence>
<keyword evidence="2" id="KW-1185">Reference proteome</keyword>
<dbReference type="EMBL" id="AP014964">
    <property type="protein sequence ID" value="BAT03641.1"/>
    <property type="molecule type" value="Genomic_DNA"/>
</dbReference>
<dbReference type="Proteomes" id="UP000059680">
    <property type="component" value="Chromosome 8"/>
</dbReference>
<proteinExistence type="predicted"/>
<name>A0A0P0XBU5_ORYSJ</name>
<protein>
    <submittedName>
        <fullName evidence="1">Os08g0124850 protein</fullName>
    </submittedName>
</protein>